<dbReference type="AlphaFoldDB" id="A0A6M5Y448"/>
<dbReference type="SMART" id="SM00710">
    <property type="entry name" value="PbH1"/>
    <property type="match status" value="8"/>
</dbReference>
<accession>A0A6M5Y448</accession>
<reference evidence="3 4" key="1">
    <citation type="submission" date="2020-05" db="EMBL/GenBank/DDBJ databases">
        <title>Genome sequencing of Spirosoma sp. TS118.</title>
        <authorList>
            <person name="Lee J.-H."/>
            <person name="Jeong S."/>
            <person name="Zhao L."/>
            <person name="Jung J.-H."/>
            <person name="Kim M.-K."/>
            <person name="Lim S."/>
        </authorList>
    </citation>
    <scope>NUCLEOTIDE SEQUENCE [LARGE SCALE GENOMIC DNA]</scope>
    <source>
        <strain evidence="3 4">TS118</strain>
    </source>
</reference>
<keyword evidence="1" id="KW-0732">Signal</keyword>
<keyword evidence="4" id="KW-1185">Reference proteome</keyword>
<gene>
    <name evidence="3" type="ORF">HNV11_00585</name>
</gene>
<dbReference type="Pfam" id="PF13229">
    <property type="entry name" value="Beta_helix"/>
    <property type="match status" value="1"/>
</dbReference>
<feature type="chain" id="PRO_5027122851" evidence="1">
    <location>
        <begin position="19"/>
        <end position="624"/>
    </location>
</feature>
<dbReference type="InterPro" id="IPR011050">
    <property type="entry name" value="Pectin_lyase_fold/virulence"/>
</dbReference>
<dbReference type="EMBL" id="CP053435">
    <property type="protein sequence ID" value="QJW87971.1"/>
    <property type="molecule type" value="Genomic_DNA"/>
</dbReference>
<dbReference type="InterPro" id="IPR013783">
    <property type="entry name" value="Ig-like_fold"/>
</dbReference>
<feature type="domain" description="Right handed beta helix" evidence="2">
    <location>
        <begin position="256"/>
        <end position="377"/>
    </location>
</feature>
<dbReference type="KEGG" id="stae:HNV11_00585"/>
<dbReference type="Proteomes" id="UP000502756">
    <property type="component" value="Chromosome"/>
</dbReference>
<sequence>MKFFSLLLSLLIANSALAQTCNCTYTITKTGSYDGTALKIGPGATVCIQAGNYDYLRLNNFVGTADNPIKFVNCGGLVDVNYPTGSTTGIAFQGCRYFRITGTGDSNYSYGIRISKTGQSISGLNITTLSTDCEVDHLEVSNTGFAGIMIKTDPTCDPATQRGNFTMYNVKVHHNYVHDTIGEGFYIGNSFWNNGHPRTCEGQSVRLPPHEIIGLEISYNRSENTGCEGIQYACAPNSRVHHNTVINAGIQPFDPNQDNGVQIGGGVSGWFYNNTIQKAAGVGLIIVGHLGPNYAYNNIITNTGENGIFVDERTGTLANVDIVLANNTVITTANEGIQLYNETQNNYIFNSVILNPADGKFISTLNKDVHYTAQNNFTSMNIGDARFVNATGGDYHLAAGSPLIDAGQNMSRYGVTTDLSDISRLLSSAYDVGAYEYVATSSTPLPVELLSFTAKPQGQQVQLAWATTSERDADRFEVQRSHDLSEFVTLGEVKAKGNTSQRQYYGLLDGRPLDGVNYYRLRQVDQDGKTAYSKIISAVIDELSPSLELLGNPIDGRLIQASVRNLPGANYHLSTLTGRELMVNSDLQPDGVLTLTPAQPLPAGVYLLWTNNSATRLVQKIVVY</sequence>
<protein>
    <submittedName>
        <fullName evidence="3">Right-handed parallel beta-helix repeat-containing protein</fullName>
    </submittedName>
</protein>
<proteinExistence type="predicted"/>
<dbReference type="Gene3D" id="2.160.20.10">
    <property type="entry name" value="Single-stranded right-handed beta-helix, Pectin lyase-like"/>
    <property type="match status" value="1"/>
</dbReference>
<evidence type="ECO:0000259" key="2">
    <source>
        <dbReference type="Pfam" id="PF13229"/>
    </source>
</evidence>
<organism evidence="3 4">
    <name type="scientific">Spirosoma taeanense</name>
    <dbReference type="NCBI Taxonomy" id="2735870"/>
    <lineage>
        <taxon>Bacteria</taxon>
        <taxon>Pseudomonadati</taxon>
        <taxon>Bacteroidota</taxon>
        <taxon>Cytophagia</taxon>
        <taxon>Cytophagales</taxon>
        <taxon>Cytophagaceae</taxon>
        <taxon>Spirosoma</taxon>
    </lineage>
</organism>
<name>A0A6M5Y448_9BACT</name>
<evidence type="ECO:0000313" key="3">
    <source>
        <dbReference type="EMBL" id="QJW87971.1"/>
    </source>
</evidence>
<dbReference type="NCBIfam" id="NF041518">
    <property type="entry name" value="choice_anch_Q"/>
    <property type="match status" value="1"/>
</dbReference>
<evidence type="ECO:0000256" key="1">
    <source>
        <dbReference type="SAM" id="SignalP"/>
    </source>
</evidence>
<dbReference type="InterPro" id="IPR006626">
    <property type="entry name" value="PbH1"/>
</dbReference>
<feature type="signal peptide" evidence="1">
    <location>
        <begin position="1"/>
        <end position="18"/>
    </location>
</feature>
<dbReference type="Gene3D" id="2.60.40.10">
    <property type="entry name" value="Immunoglobulins"/>
    <property type="match status" value="1"/>
</dbReference>
<dbReference type="SUPFAM" id="SSF51126">
    <property type="entry name" value="Pectin lyase-like"/>
    <property type="match status" value="1"/>
</dbReference>
<dbReference type="InterPro" id="IPR012334">
    <property type="entry name" value="Pectin_lyas_fold"/>
</dbReference>
<dbReference type="InterPro" id="IPR059226">
    <property type="entry name" value="Choice_anch_Q_dom"/>
</dbReference>
<evidence type="ECO:0000313" key="4">
    <source>
        <dbReference type="Proteomes" id="UP000502756"/>
    </source>
</evidence>
<dbReference type="InterPro" id="IPR039448">
    <property type="entry name" value="Beta_helix"/>
</dbReference>